<dbReference type="RefSeq" id="WP_069120619.1">
    <property type="nucleotide sequence ID" value="NZ_MARB01000001.1"/>
</dbReference>
<keyword evidence="2" id="KW-1185">Reference proteome</keyword>
<proteinExistence type="predicted"/>
<gene>
    <name evidence="1" type="ORF">CODIS_02010</name>
</gene>
<dbReference type="SUPFAM" id="SSF52402">
    <property type="entry name" value="Adenine nucleotide alpha hydrolases-like"/>
    <property type="match status" value="1"/>
</dbReference>
<evidence type="ECO:0008006" key="3">
    <source>
        <dbReference type="Google" id="ProtNLM"/>
    </source>
</evidence>
<dbReference type="AlphaFoldDB" id="A0A7Z0VQU0"/>
<dbReference type="EMBL" id="MARB01000001">
    <property type="protein sequence ID" value="ODJ89641.1"/>
    <property type="molecule type" value="Genomic_DNA"/>
</dbReference>
<comment type="caution">
    <text evidence="1">The sequence shown here is derived from an EMBL/GenBank/DDBJ whole genome shotgun (WGS) entry which is preliminary data.</text>
</comment>
<organism evidence="1 2">
    <name type="scientific">Candidatus Thiodiazotropha endolucinida</name>
    <dbReference type="NCBI Taxonomy" id="1655433"/>
    <lineage>
        <taxon>Bacteria</taxon>
        <taxon>Pseudomonadati</taxon>
        <taxon>Pseudomonadota</taxon>
        <taxon>Gammaproteobacteria</taxon>
        <taxon>Chromatiales</taxon>
        <taxon>Sedimenticolaceae</taxon>
        <taxon>Candidatus Thiodiazotropha</taxon>
    </lineage>
</organism>
<accession>A0A7Z0VQU0</accession>
<evidence type="ECO:0000313" key="2">
    <source>
        <dbReference type="Proteomes" id="UP000094769"/>
    </source>
</evidence>
<dbReference type="Proteomes" id="UP000094769">
    <property type="component" value="Unassembled WGS sequence"/>
</dbReference>
<name>A0A7Z0VQU0_9GAMM</name>
<reference evidence="1 2" key="1">
    <citation type="submission" date="2016-06" db="EMBL/GenBank/DDBJ databases">
        <title>Genome sequence of endosymbiont of Candidatus Endolucinida thiodiazotropha.</title>
        <authorList>
            <person name="Poehlein A."/>
            <person name="Koenig S."/>
            <person name="Heiden S.E."/>
            <person name="Thuermer A."/>
            <person name="Voget S."/>
            <person name="Daniel R."/>
            <person name="Markert S."/>
            <person name="Gros O."/>
            <person name="Schweder T."/>
        </authorList>
    </citation>
    <scope>NUCLEOTIDE SEQUENCE [LARGE SCALE GENOMIC DNA]</scope>
    <source>
        <strain evidence="1 2">COS</strain>
    </source>
</reference>
<sequence>MNSPARRRITVVLLDKPQSRELLSLGTTIASLLQAELEGVFVEDDALFRITGLPFLRELRIDSRNEARLDPARLIQEWRAIAKHAREDLEESARRAGLNWSFRVWRGEYDSDLQQLATDSEMLLMGNQGALASRRLSTQPRQTFSVSKPLRVGAILDTGMASQKLLETITELGKSPDIGLTLFLTPDEETPQKAALQSYLSQQDPHQLINVVYINDLEPAALANQLKRSACDLLMISEQSPLLQGPTIKQILERLPYPTVVVRK</sequence>
<dbReference type="Gene3D" id="3.40.50.12370">
    <property type="match status" value="1"/>
</dbReference>
<evidence type="ECO:0000313" key="1">
    <source>
        <dbReference type="EMBL" id="ODJ89641.1"/>
    </source>
</evidence>
<protein>
    <recommendedName>
        <fullName evidence="3">UspA domain-containing protein</fullName>
    </recommendedName>
</protein>
<dbReference type="OrthoDB" id="189896at2"/>